<dbReference type="SUPFAM" id="SSF52540">
    <property type="entry name" value="P-loop containing nucleoside triphosphate hydrolases"/>
    <property type="match status" value="1"/>
</dbReference>
<accession>A0A6J7EP41</accession>
<dbReference type="PANTHER" id="PTHR41259:SF1">
    <property type="entry name" value="DOUBLE-STRAND BREAK REPAIR RAD50 ATPASE, PUTATIVE-RELATED"/>
    <property type="match status" value="1"/>
</dbReference>
<name>A0A6J7EP41_9ZZZZ</name>
<gene>
    <name evidence="1" type="ORF">UFOPK3402_01674</name>
</gene>
<organism evidence="1">
    <name type="scientific">freshwater metagenome</name>
    <dbReference type="NCBI Taxonomy" id="449393"/>
    <lineage>
        <taxon>unclassified sequences</taxon>
        <taxon>metagenomes</taxon>
        <taxon>ecological metagenomes</taxon>
    </lineage>
</organism>
<proteinExistence type="predicted"/>
<sequence>MRGIAGPAESVDDLLAEYDQACAERALLADAAGRRPALVQRLNERQAAETIHERAAALRTAAATAVIEAAAAAQVGALAFNALGGLNPGDDDSDEQRASRLVEPLEAWRRDRSAQLVDRDGALGRWQELQLLLGSSSPQELRAALAGMQRRHDDLVGEAQVREAAVLDTAARARECAMRAGYDPGCEITAVRAESAWSDARAAVEDALERLQQASGPAEAAEALRAERALRLASVSECDEAVAAAQRELDRVTTLANTIELTSVFMRTAQERVFRSIAPVLVAALDAWLPLITDGRYAESMVDAQSLAVSVRATGRPWRHASRLSVGTAEQIYLLLRMALAQHLATTGETCPLLLDDVTVQADPSRSVQILELLLIVAEDRQIVLFAQDQVVAEWAERRLGEGPHAIVRLEQVAVV</sequence>
<evidence type="ECO:0000313" key="1">
    <source>
        <dbReference type="EMBL" id="CAB4884856.1"/>
    </source>
</evidence>
<dbReference type="Gene3D" id="3.40.50.300">
    <property type="entry name" value="P-loop containing nucleotide triphosphate hydrolases"/>
    <property type="match status" value="1"/>
</dbReference>
<reference evidence="1" key="1">
    <citation type="submission" date="2020-05" db="EMBL/GenBank/DDBJ databases">
        <authorList>
            <person name="Chiriac C."/>
            <person name="Salcher M."/>
            <person name="Ghai R."/>
            <person name="Kavagutti S V."/>
        </authorList>
    </citation>
    <scope>NUCLEOTIDE SEQUENCE</scope>
</reference>
<dbReference type="AlphaFoldDB" id="A0A6J7EP41"/>
<protein>
    <submittedName>
        <fullName evidence="1">Unannotated protein</fullName>
    </submittedName>
</protein>
<dbReference type="InterPro" id="IPR027417">
    <property type="entry name" value="P-loop_NTPase"/>
</dbReference>
<dbReference type="EMBL" id="CAFBLS010000250">
    <property type="protein sequence ID" value="CAB4884856.1"/>
    <property type="molecule type" value="Genomic_DNA"/>
</dbReference>
<dbReference type="PANTHER" id="PTHR41259">
    <property type="entry name" value="DOUBLE-STRAND BREAK REPAIR RAD50 ATPASE, PUTATIVE-RELATED"/>
    <property type="match status" value="1"/>
</dbReference>